<evidence type="ECO:0000313" key="1">
    <source>
        <dbReference type="EMBL" id="KKK64346.1"/>
    </source>
</evidence>
<protein>
    <submittedName>
        <fullName evidence="1">Uncharacterized protein</fullName>
    </submittedName>
</protein>
<organism evidence="1">
    <name type="scientific">marine sediment metagenome</name>
    <dbReference type="NCBI Taxonomy" id="412755"/>
    <lineage>
        <taxon>unclassified sequences</taxon>
        <taxon>metagenomes</taxon>
        <taxon>ecological metagenomes</taxon>
    </lineage>
</organism>
<gene>
    <name evidence="1" type="ORF">LCGC14_2985120</name>
</gene>
<reference evidence="1" key="1">
    <citation type="journal article" date="2015" name="Nature">
        <title>Complex archaea that bridge the gap between prokaryotes and eukaryotes.</title>
        <authorList>
            <person name="Spang A."/>
            <person name="Saw J.H."/>
            <person name="Jorgensen S.L."/>
            <person name="Zaremba-Niedzwiedzka K."/>
            <person name="Martijn J."/>
            <person name="Lind A.E."/>
            <person name="van Eijk R."/>
            <person name="Schleper C."/>
            <person name="Guy L."/>
            <person name="Ettema T.J."/>
        </authorList>
    </citation>
    <scope>NUCLEOTIDE SEQUENCE</scope>
</reference>
<dbReference type="EMBL" id="LAZR01061061">
    <property type="protein sequence ID" value="KKK64346.1"/>
    <property type="molecule type" value="Genomic_DNA"/>
</dbReference>
<accession>A0A0F8ZWL3</accession>
<name>A0A0F8ZWL3_9ZZZZ</name>
<dbReference type="AlphaFoldDB" id="A0A0F8ZWL3"/>
<comment type="caution">
    <text evidence="1">The sequence shown here is derived from an EMBL/GenBank/DDBJ whole genome shotgun (WGS) entry which is preliminary data.</text>
</comment>
<proteinExistence type="predicted"/>
<sequence length="172" mass="18034">MGYGINAAVIEAEIQKAVTWLDFWSDSADVIDLGTPAADVNLPDVVVSGLPAGVAMVRVVAILKVRAIENTSSSGANAISGAQAIRVMKSTGAWGADDLAAINLADNLWTVAASTREGGDVLIGDNDVKGEVDGDATYNFRSEETNRGDAISALADNLELYDVQVGLRVYYE</sequence>